<dbReference type="SUPFAM" id="SSF46785">
    <property type="entry name" value="Winged helix' DNA-binding domain"/>
    <property type="match status" value="1"/>
</dbReference>
<dbReference type="InterPro" id="IPR036388">
    <property type="entry name" value="WH-like_DNA-bd_sf"/>
</dbReference>
<dbReference type="SMART" id="SM00100">
    <property type="entry name" value="cNMP"/>
    <property type="match status" value="1"/>
</dbReference>
<dbReference type="Proteomes" id="UP000283095">
    <property type="component" value="Chromosome"/>
</dbReference>
<keyword evidence="4" id="KW-0804">Transcription</keyword>
<dbReference type="PROSITE" id="PS51063">
    <property type="entry name" value="HTH_CRP_2"/>
    <property type="match status" value="1"/>
</dbReference>
<dbReference type="Pfam" id="PF13545">
    <property type="entry name" value="HTH_Crp_2"/>
    <property type="match status" value="1"/>
</dbReference>
<gene>
    <name evidence="7" type="ORF">BAOM_0478</name>
</gene>
<keyword evidence="3" id="KW-0010">Activator</keyword>
<dbReference type="SUPFAM" id="SSF51206">
    <property type="entry name" value="cAMP-binding domain-like"/>
    <property type="match status" value="1"/>
</dbReference>
<reference evidence="7 8" key="1">
    <citation type="submission" date="2018-01" db="EMBL/GenBank/DDBJ databases">
        <title>Bacillus asahii Genome sequencing and assembly.</title>
        <authorList>
            <person name="Jiang H."/>
            <person name="Feng Y."/>
            <person name="Zhao F."/>
            <person name="Lin X."/>
        </authorList>
    </citation>
    <scope>NUCLEOTIDE SEQUENCE [LARGE SCALE GENOMIC DNA]</scope>
    <source>
        <strain evidence="7 8">OM18</strain>
    </source>
</reference>
<evidence type="ECO:0000256" key="4">
    <source>
        <dbReference type="ARBA" id="ARBA00023163"/>
    </source>
</evidence>
<evidence type="ECO:0000256" key="2">
    <source>
        <dbReference type="ARBA" id="ARBA00023125"/>
    </source>
</evidence>
<evidence type="ECO:0000256" key="1">
    <source>
        <dbReference type="ARBA" id="ARBA00023015"/>
    </source>
</evidence>
<dbReference type="PROSITE" id="PS50042">
    <property type="entry name" value="CNMP_BINDING_3"/>
    <property type="match status" value="1"/>
</dbReference>
<dbReference type="InterPro" id="IPR000595">
    <property type="entry name" value="cNMP-bd_dom"/>
</dbReference>
<dbReference type="AlphaFoldDB" id="A0A3T0KLJ9"/>
<evidence type="ECO:0000256" key="3">
    <source>
        <dbReference type="ARBA" id="ARBA00023159"/>
    </source>
</evidence>
<dbReference type="Gene3D" id="1.10.10.10">
    <property type="entry name" value="Winged helix-like DNA-binding domain superfamily/Winged helix DNA-binding domain"/>
    <property type="match status" value="1"/>
</dbReference>
<feature type="domain" description="HTH crp-type" evidence="6">
    <location>
        <begin position="131"/>
        <end position="195"/>
    </location>
</feature>
<dbReference type="GO" id="GO:0003677">
    <property type="term" value="F:DNA binding"/>
    <property type="evidence" value="ECO:0007669"/>
    <property type="project" value="UniProtKB-KW"/>
</dbReference>
<dbReference type="Pfam" id="PF00027">
    <property type="entry name" value="cNMP_binding"/>
    <property type="match status" value="1"/>
</dbReference>
<keyword evidence="2" id="KW-0238">DNA-binding</keyword>
<dbReference type="GO" id="GO:0003700">
    <property type="term" value="F:DNA-binding transcription factor activity"/>
    <property type="evidence" value="ECO:0007669"/>
    <property type="project" value="TreeGrafter"/>
</dbReference>
<dbReference type="InterPro" id="IPR036390">
    <property type="entry name" value="WH_DNA-bd_sf"/>
</dbReference>
<organism evidence="7 8">
    <name type="scientific">Peribacillus asahii</name>
    <dbReference type="NCBI Taxonomy" id="228899"/>
    <lineage>
        <taxon>Bacteria</taxon>
        <taxon>Bacillati</taxon>
        <taxon>Bacillota</taxon>
        <taxon>Bacilli</taxon>
        <taxon>Bacillales</taxon>
        <taxon>Bacillaceae</taxon>
        <taxon>Peribacillus</taxon>
    </lineage>
</organism>
<sequence length="222" mass="25366">MLNLRYTWSPFLTYGQLIKVKENTVIYHQGEDGKGFYYLSNGEIQITILSDKGEERTVNYVPEGMLFGENGINNEPYSTTAITASPSVLYYFSDEALLKVCKEHPNAATIFTNSLIYKFRLLAEIITLLDSPIEQQMAHYLLKLVNENGKFAINQTAFARYVGTSRITVNKIIQKWVKNDIIKLSSQTIDIIDINKIREIQRSDIKNLPNLDMLILSSSQKQ</sequence>
<dbReference type="Gene3D" id="2.60.120.10">
    <property type="entry name" value="Jelly Rolls"/>
    <property type="match status" value="1"/>
</dbReference>
<dbReference type="OrthoDB" id="9810708at2"/>
<evidence type="ECO:0000313" key="8">
    <source>
        <dbReference type="Proteomes" id="UP000283095"/>
    </source>
</evidence>
<dbReference type="InterPro" id="IPR050397">
    <property type="entry name" value="Env_Response_Regulators"/>
</dbReference>
<dbReference type="KEGG" id="pasa:BAOM_0478"/>
<dbReference type="InterPro" id="IPR012318">
    <property type="entry name" value="HTH_CRP"/>
</dbReference>
<keyword evidence="1" id="KW-0805">Transcription regulation</keyword>
<dbReference type="InterPro" id="IPR014710">
    <property type="entry name" value="RmlC-like_jellyroll"/>
</dbReference>
<dbReference type="RefSeq" id="WP_127758877.1">
    <property type="nucleotide sequence ID" value="NZ_CP026095.1"/>
</dbReference>
<feature type="domain" description="Cyclic nucleotide-binding" evidence="5">
    <location>
        <begin position="14"/>
        <end position="72"/>
    </location>
</feature>
<dbReference type="InterPro" id="IPR018490">
    <property type="entry name" value="cNMP-bd_dom_sf"/>
</dbReference>
<evidence type="ECO:0000259" key="6">
    <source>
        <dbReference type="PROSITE" id="PS51063"/>
    </source>
</evidence>
<proteinExistence type="predicted"/>
<accession>A0A3T0KLJ9</accession>
<protein>
    <submittedName>
        <fullName evidence="7">Crp/Fnr family transcriptional regulator</fullName>
    </submittedName>
</protein>
<name>A0A3T0KLJ9_9BACI</name>
<dbReference type="EMBL" id="CP026095">
    <property type="protein sequence ID" value="AZV41134.1"/>
    <property type="molecule type" value="Genomic_DNA"/>
</dbReference>
<dbReference type="PANTHER" id="PTHR24567:SF26">
    <property type="entry name" value="REGULATORY PROTEIN YEIL"/>
    <property type="match status" value="1"/>
</dbReference>
<dbReference type="CDD" id="cd00038">
    <property type="entry name" value="CAP_ED"/>
    <property type="match status" value="1"/>
</dbReference>
<evidence type="ECO:0000259" key="5">
    <source>
        <dbReference type="PROSITE" id="PS50042"/>
    </source>
</evidence>
<evidence type="ECO:0000313" key="7">
    <source>
        <dbReference type="EMBL" id="AZV41134.1"/>
    </source>
</evidence>
<dbReference type="GO" id="GO:0005829">
    <property type="term" value="C:cytosol"/>
    <property type="evidence" value="ECO:0007669"/>
    <property type="project" value="TreeGrafter"/>
</dbReference>
<dbReference type="PANTHER" id="PTHR24567">
    <property type="entry name" value="CRP FAMILY TRANSCRIPTIONAL REGULATORY PROTEIN"/>
    <property type="match status" value="1"/>
</dbReference>